<protein>
    <recommendedName>
        <fullName evidence="4">DUF4381 domain-containing protein</fullName>
    </recommendedName>
</protein>
<dbReference type="EMBL" id="QHJQ01000002">
    <property type="protein sequence ID" value="PXA04919.1"/>
    <property type="molecule type" value="Genomic_DNA"/>
</dbReference>
<reference evidence="2 3" key="1">
    <citation type="submission" date="2018-05" db="EMBL/GenBank/DDBJ databases">
        <title>Coraliomargarita sinensis sp. nov., isolated from a marine solar saltern.</title>
        <authorList>
            <person name="Zhou L.Y."/>
        </authorList>
    </citation>
    <scope>NUCLEOTIDE SEQUENCE [LARGE SCALE GENOMIC DNA]</scope>
    <source>
        <strain evidence="2 3">WN38</strain>
    </source>
</reference>
<name>A0A317ZM76_9BACT</name>
<evidence type="ECO:0008006" key="4">
    <source>
        <dbReference type="Google" id="ProtNLM"/>
    </source>
</evidence>
<dbReference type="InParanoid" id="A0A317ZM76"/>
<keyword evidence="1" id="KW-0472">Membrane</keyword>
<dbReference type="Pfam" id="PF14316">
    <property type="entry name" value="DUF4381"/>
    <property type="match status" value="1"/>
</dbReference>
<sequence length="177" mass="19408">MFPIAQSTAPQLPALPDGPGLENVRGPIEVNGGYEIWQIVLAAVAILVIVGGFIWLYRRSKNRAPTPVDPHTAALAELDAASQAADDERYAMLCANAVRRYMEACLGLPVTSKTSAEAIARLPMPPEEKTTLHDFLENCDGVKFARRTLSDEQRIELMDTAKHLVDNLKKKEATDQP</sequence>
<evidence type="ECO:0000313" key="3">
    <source>
        <dbReference type="Proteomes" id="UP000247099"/>
    </source>
</evidence>
<keyword evidence="1" id="KW-1133">Transmembrane helix</keyword>
<keyword evidence="3" id="KW-1185">Reference proteome</keyword>
<dbReference type="InterPro" id="IPR025489">
    <property type="entry name" value="DUF4381"/>
</dbReference>
<proteinExistence type="predicted"/>
<feature type="transmembrane region" description="Helical" evidence="1">
    <location>
        <begin position="36"/>
        <end position="57"/>
    </location>
</feature>
<comment type="caution">
    <text evidence="2">The sequence shown here is derived from an EMBL/GenBank/DDBJ whole genome shotgun (WGS) entry which is preliminary data.</text>
</comment>
<evidence type="ECO:0000256" key="1">
    <source>
        <dbReference type="SAM" id="Phobius"/>
    </source>
</evidence>
<organism evidence="2 3">
    <name type="scientific">Coraliomargarita sinensis</name>
    <dbReference type="NCBI Taxonomy" id="2174842"/>
    <lineage>
        <taxon>Bacteria</taxon>
        <taxon>Pseudomonadati</taxon>
        <taxon>Verrucomicrobiota</taxon>
        <taxon>Opitutia</taxon>
        <taxon>Puniceicoccales</taxon>
        <taxon>Coraliomargaritaceae</taxon>
        <taxon>Coraliomargarita</taxon>
    </lineage>
</organism>
<evidence type="ECO:0000313" key="2">
    <source>
        <dbReference type="EMBL" id="PXA04919.1"/>
    </source>
</evidence>
<keyword evidence="1" id="KW-0812">Transmembrane</keyword>
<gene>
    <name evidence="2" type="ORF">DDZ13_02845</name>
</gene>
<dbReference type="AlphaFoldDB" id="A0A317ZM76"/>
<accession>A0A317ZM76</accession>
<dbReference type="Proteomes" id="UP000247099">
    <property type="component" value="Unassembled WGS sequence"/>
</dbReference>
<dbReference type="RefSeq" id="WP_110129920.1">
    <property type="nucleotide sequence ID" value="NZ_QHJQ01000002.1"/>
</dbReference>